<feature type="non-terminal residue" evidence="2">
    <location>
        <position position="396"/>
    </location>
</feature>
<gene>
    <name evidence="2" type="ORF">PACLA_8A054667</name>
</gene>
<dbReference type="InterPro" id="IPR000571">
    <property type="entry name" value="Znf_CCCH"/>
</dbReference>
<feature type="compositionally biased region" description="Low complexity" evidence="1">
    <location>
        <begin position="378"/>
        <end position="389"/>
    </location>
</feature>
<evidence type="ECO:0000313" key="2">
    <source>
        <dbReference type="EMBL" id="CAB3985817.1"/>
    </source>
</evidence>
<dbReference type="PROSITE" id="PS50103">
    <property type="entry name" value="ZF_C3H1"/>
    <property type="match status" value="1"/>
</dbReference>
<dbReference type="GO" id="GO:0046872">
    <property type="term" value="F:metal ion binding"/>
    <property type="evidence" value="ECO:0007669"/>
    <property type="project" value="InterPro"/>
</dbReference>
<name>A0A7D9DHA1_PARCT</name>
<comment type="caution">
    <text evidence="2">The sequence shown here is derived from an EMBL/GenBank/DDBJ whole genome shotgun (WGS) entry which is preliminary data.</text>
</comment>
<dbReference type="EMBL" id="CACRXK020000928">
    <property type="protein sequence ID" value="CAB3985817.1"/>
    <property type="molecule type" value="Genomic_DNA"/>
</dbReference>
<dbReference type="InterPro" id="IPR003034">
    <property type="entry name" value="SAP_dom"/>
</dbReference>
<dbReference type="PANTHER" id="PTHR35558:SF1">
    <property type="entry name" value="ENDONUCLEASE_EXONUCLEASE_PHOSPHATASE DOMAIN-CONTAINING PROTEIN"/>
    <property type="match status" value="1"/>
</dbReference>
<protein>
    <submittedName>
        <fullName evidence="2">TPA_exp: gag</fullName>
    </submittedName>
</protein>
<feature type="region of interest" description="Disordered" evidence="1">
    <location>
        <begin position="375"/>
        <end position="396"/>
    </location>
</feature>
<dbReference type="OrthoDB" id="445357at2759"/>
<feature type="region of interest" description="Disordered" evidence="1">
    <location>
        <begin position="1"/>
        <end position="28"/>
    </location>
</feature>
<proteinExistence type="predicted"/>
<evidence type="ECO:0000313" key="3">
    <source>
        <dbReference type="Proteomes" id="UP001152795"/>
    </source>
</evidence>
<sequence length="396" mass="43272">MPRQQRNGTNQRRQTRSGTGDDDSIASLRRRCEEEGISSGGRRQTLIARLQQHTTGNVPSATPSTSVETSTVSSTLTTQSPALLTDAQLAQIRSIVSESVERSAAEIATNAARAAVQAMTSSTAQSHPAVLTEIPSASSDVLRSQPSAVPDVSTVDLTQFAQAEPATPYGHGAHDIPASYVKQIQSGEFFDLSKLLPSSFPTAADDEPVVFTLENSVLKVKKSPATQKITSIEQWTTAFTSYMSVLTHKFPTRSQDLLQYLSLIRHAAQTHRGLGWCVYDHKFRRKAALNPLLKWSEIDQQLWLLIFTTSPENLKREYPLFSNGPQNINSSGGAKRGTAICREFNRNGTCIYNPCRYSHACNRCAGPHPGYKCGERPSSNSNHASTSSHKSSKSKH</sequence>
<dbReference type="PANTHER" id="PTHR35558">
    <property type="entry name" value="SGNH_HYDRO DOMAIN-CONTAINING PROTEIN"/>
    <property type="match status" value="1"/>
</dbReference>
<dbReference type="AlphaFoldDB" id="A0A7D9DHA1"/>
<organism evidence="2 3">
    <name type="scientific">Paramuricea clavata</name>
    <name type="common">Red gorgonian</name>
    <name type="synonym">Violescent sea-whip</name>
    <dbReference type="NCBI Taxonomy" id="317549"/>
    <lineage>
        <taxon>Eukaryota</taxon>
        <taxon>Metazoa</taxon>
        <taxon>Cnidaria</taxon>
        <taxon>Anthozoa</taxon>
        <taxon>Octocorallia</taxon>
        <taxon>Malacalcyonacea</taxon>
        <taxon>Plexauridae</taxon>
        <taxon>Paramuricea</taxon>
    </lineage>
</organism>
<reference evidence="2" key="1">
    <citation type="submission" date="2020-04" db="EMBL/GenBank/DDBJ databases">
        <authorList>
            <person name="Alioto T."/>
            <person name="Alioto T."/>
            <person name="Gomez Garrido J."/>
        </authorList>
    </citation>
    <scope>NUCLEOTIDE SEQUENCE</scope>
    <source>
        <strain evidence="2">A484AB</strain>
    </source>
</reference>
<accession>A0A7D9DHA1</accession>
<dbReference type="PROSITE" id="PS50800">
    <property type="entry name" value="SAP"/>
    <property type="match status" value="1"/>
</dbReference>
<feature type="compositionally biased region" description="Low complexity" evidence="1">
    <location>
        <begin position="1"/>
        <end position="12"/>
    </location>
</feature>
<keyword evidence="3" id="KW-1185">Reference proteome</keyword>
<evidence type="ECO:0000256" key="1">
    <source>
        <dbReference type="SAM" id="MobiDB-lite"/>
    </source>
</evidence>
<dbReference type="Proteomes" id="UP001152795">
    <property type="component" value="Unassembled WGS sequence"/>
</dbReference>